<feature type="region of interest" description="Disordered" evidence="5">
    <location>
        <begin position="1"/>
        <end position="25"/>
    </location>
</feature>
<organism evidence="7 8">
    <name type="scientific">Macrosiphum euphorbiae</name>
    <name type="common">potato aphid</name>
    <dbReference type="NCBI Taxonomy" id="13131"/>
    <lineage>
        <taxon>Eukaryota</taxon>
        <taxon>Metazoa</taxon>
        <taxon>Ecdysozoa</taxon>
        <taxon>Arthropoda</taxon>
        <taxon>Hexapoda</taxon>
        <taxon>Insecta</taxon>
        <taxon>Pterygota</taxon>
        <taxon>Neoptera</taxon>
        <taxon>Paraneoptera</taxon>
        <taxon>Hemiptera</taxon>
        <taxon>Sternorrhyncha</taxon>
        <taxon>Aphidomorpha</taxon>
        <taxon>Aphidoidea</taxon>
        <taxon>Aphididae</taxon>
        <taxon>Macrosiphini</taxon>
        <taxon>Macrosiphum</taxon>
    </lineage>
</organism>
<sequence>MEMWSNSIFGRKGNKNQSDRTDPNDEAEKMYQEILNGCCLSETIINKYMELITHYSPNTLYAFNTNFFTALSDHGYSRIHRWTKNVDIFSKERLFIPIYFKSNRLWSLINVNFKDQSIRYYDSVGRGYQGGIRTQQLILKYLKLEYLMRKKRFLCTTRWKYTNVNNLHHGFKFWDSGLFVCLVAHHFARNVSEDAKLTITSKSIGGQEIVKQNLISQFKSNSLKTLKI</sequence>
<dbReference type="InterPro" id="IPR003653">
    <property type="entry name" value="Peptidase_C48_C"/>
</dbReference>
<gene>
    <name evidence="7" type="ORF">MEUPH1_LOCUS6415</name>
</gene>
<feature type="domain" description="Ubiquitin-like protease family profile" evidence="6">
    <location>
        <begin position="1"/>
        <end position="187"/>
    </location>
</feature>
<dbReference type="InterPro" id="IPR038765">
    <property type="entry name" value="Papain-like_cys_pep_sf"/>
</dbReference>
<accession>A0AAV0W295</accession>
<keyword evidence="4" id="KW-0788">Thiol protease</keyword>
<evidence type="ECO:0000313" key="7">
    <source>
        <dbReference type="EMBL" id="CAI6349900.1"/>
    </source>
</evidence>
<dbReference type="GO" id="GO:0005634">
    <property type="term" value="C:nucleus"/>
    <property type="evidence" value="ECO:0007669"/>
    <property type="project" value="TreeGrafter"/>
</dbReference>
<dbReference type="SUPFAM" id="SSF54001">
    <property type="entry name" value="Cysteine proteinases"/>
    <property type="match status" value="1"/>
</dbReference>
<evidence type="ECO:0000313" key="8">
    <source>
        <dbReference type="Proteomes" id="UP001160148"/>
    </source>
</evidence>
<evidence type="ECO:0000256" key="1">
    <source>
        <dbReference type="ARBA" id="ARBA00005234"/>
    </source>
</evidence>
<evidence type="ECO:0000256" key="4">
    <source>
        <dbReference type="ARBA" id="ARBA00022807"/>
    </source>
</evidence>
<dbReference type="AlphaFoldDB" id="A0AAV0W295"/>
<dbReference type="GO" id="GO:0006508">
    <property type="term" value="P:proteolysis"/>
    <property type="evidence" value="ECO:0007669"/>
    <property type="project" value="UniProtKB-KW"/>
</dbReference>
<evidence type="ECO:0000256" key="5">
    <source>
        <dbReference type="SAM" id="MobiDB-lite"/>
    </source>
</evidence>
<reference evidence="7 8" key="1">
    <citation type="submission" date="2023-01" db="EMBL/GenBank/DDBJ databases">
        <authorList>
            <person name="Whitehead M."/>
        </authorList>
    </citation>
    <scope>NUCLEOTIDE SEQUENCE [LARGE SCALE GENOMIC DNA]</scope>
</reference>
<dbReference type="EMBL" id="CARXXK010000001">
    <property type="protein sequence ID" value="CAI6349900.1"/>
    <property type="molecule type" value="Genomic_DNA"/>
</dbReference>
<proteinExistence type="inferred from homology"/>
<comment type="similarity">
    <text evidence="1">Belongs to the peptidase C48 family.</text>
</comment>
<keyword evidence="3" id="KW-0378">Hydrolase</keyword>
<evidence type="ECO:0000256" key="3">
    <source>
        <dbReference type="ARBA" id="ARBA00022801"/>
    </source>
</evidence>
<dbReference type="PROSITE" id="PS50600">
    <property type="entry name" value="ULP_PROTEASE"/>
    <property type="match status" value="1"/>
</dbReference>
<protein>
    <recommendedName>
        <fullName evidence="6">Ubiquitin-like protease family profile domain-containing protein</fullName>
    </recommendedName>
</protein>
<dbReference type="Pfam" id="PF02902">
    <property type="entry name" value="Peptidase_C48"/>
    <property type="match status" value="1"/>
</dbReference>
<evidence type="ECO:0000256" key="2">
    <source>
        <dbReference type="ARBA" id="ARBA00022670"/>
    </source>
</evidence>
<dbReference type="GO" id="GO:0016929">
    <property type="term" value="F:deSUMOylase activity"/>
    <property type="evidence" value="ECO:0007669"/>
    <property type="project" value="TreeGrafter"/>
</dbReference>
<comment type="caution">
    <text evidence="7">The sequence shown here is derived from an EMBL/GenBank/DDBJ whole genome shotgun (WGS) entry which is preliminary data.</text>
</comment>
<evidence type="ECO:0000259" key="6">
    <source>
        <dbReference type="PROSITE" id="PS50600"/>
    </source>
</evidence>
<dbReference type="PANTHER" id="PTHR12606">
    <property type="entry name" value="SENTRIN/SUMO-SPECIFIC PROTEASE"/>
    <property type="match status" value="1"/>
</dbReference>
<dbReference type="PANTHER" id="PTHR12606:SF141">
    <property type="entry name" value="GH15225P-RELATED"/>
    <property type="match status" value="1"/>
</dbReference>
<name>A0AAV0W295_9HEMI</name>
<dbReference type="Proteomes" id="UP001160148">
    <property type="component" value="Unassembled WGS sequence"/>
</dbReference>
<keyword evidence="2" id="KW-0645">Protease</keyword>
<keyword evidence="8" id="KW-1185">Reference proteome</keyword>
<dbReference type="GO" id="GO:0016926">
    <property type="term" value="P:protein desumoylation"/>
    <property type="evidence" value="ECO:0007669"/>
    <property type="project" value="TreeGrafter"/>
</dbReference>
<dbReference type="Gene3D" id="3.40.395.10">
    <property type="entry name" value="Adenoviral Proteinase, Chain A"/>
    <property type="match status" value="1"/>
</dbReference>